<dbReference type="Proteomes" id="UP000887575">
    <property type="component" value="Unassembled WGS sequence"/>
</dbReference>
<name>A0AAF3EJ74_9BILA</name>
<evidence type="ECO:0000313" key="3">
    <source>
        <dbReference type="WBParaSite" id="MBELARI_LOCUS21065"/>
    </source>
</evidence>
<organism evidence="1 2">
    <name type="scientific">Mesorhabditis belari</name>
    <dbReference type="NCBI Taxonomy" id="2138241"/>
    <lineage>
        <taxon>Eukaryota</taxon>
        <taxon>Metazoa</taxon>
        <taxon>Ecdysozoa</taxon>
        <taxon>Nematoda</taxon>
        <taxon>Chromadorea</taxon>
        <taxon>Rhabditida</taxon>
        <taxon>Rhabditina</taxon>
        <taxon>Rhabditomorpha</taxon>
        <taxon>Rhabditoidea</taxon>
        <taxon>Rhabditidae</taxon>
        <taxon>Mesorhabditinae</taxon>
        <taxon>Mesorhabditis</taxon>
    </lineage>
</organism>
<reference evidence="2 3" key="1">
    <citation type="submission" date="2024-02" db="UniProtKB">
        <authorList>
            <consortium name="WormBaseParasite"/>
        </authorList>
    </citation>
    <scope>IDENTIFICATION</scope>
</reference>
<sequence length="342" mass="39319">MRGIVVFISHGIAFVYTSESPTELLLDTRIIGNSKIETGQWLDCNAYKTYVERFRKIQPSLKTEVIDGKVQVETVVRVTDTMLFDSSDFGKVAYLAQKPMELKSGQLYRCMVTRDIEGYSETYANLSVKWHILPNTLFPANKDMPNVQTGQKASIWADMRNGNTTVQDVSSQHPFAPSQTSVLLGVVIGQRGSRYIIYTRAGFVTMTERWKRENVEAPKVGDWIQFKSKEIEPKKRVVDSNSFRQVPPLYITTIENGQVNLIVPAYVKNGNIFTEFVKDTNNKEFKNGRLREAKVLVWPDDKGRYRWKLAEKQNYLLLREAKNDKTDFTKDVVVTFEQKMEN</sequence>
<protein>
    <submittedName>
        <fullName evidence="2 3">Uncharacterized protein</fullName>
    </submittedName>
</protein>
<keyword evidence="1" id="KW-1185">Reference proteome</keyword>
<dbReference type="AlphaFoldDB" id="A0AAF3EJ74"/>
<evidence type="ECO:0000313" key="2">
    <source>
        <dbReference type="WBParaSite" id="MBELARI_LOCUS14"/>
    </source>
</evidence>
<proteinExistence type="predicted"/>
<dbReference type="WBParaSite" id="MBELARI_LOCUS21065">
    <property type="protein sequence ID" value="MBELARI_LOCUS21065"/>
    <property type="gene ID" value="MBELARI_LOCUS21065"/>
</dbReference>
<accession>A0AAF3EJ74</accession>
<evidence type="ECO:0000313" key="1">
    <source>
        <dbReference type="Proteomes" id="UP000887575"/>
    </source>
</evidence>
<dbReference type="WBParaSite" id="MBELARI_LOCUS14">
    <property type="protein sequence ID" value="MBELARI_LOCUS14"/>
    <property type="gene ID" value="MBELARI_LOCUS14"/>
</dbReference>